<evidence type="ECO:0000256" key="5">
    <source>
        <dbReference type="ARBA" id="ARBA00012366"/>
    </source>
</evidence>
<dbReference type="EC" id="1.1.1.267" evidence="5"/>
<dbReference type="InterPro" id="IPR026877">
    <property type="entry name" value="DXPR_C"/>
</dbReference>
<evidence type="ECO:0000256" key="6">
    <source>
        <dbReference type="ARBA" id="ARBA00022723"/>
    </source>
</evidence>
<dbReference type="GO" id="GO:0030145">
    <property type="term" value="F:manganese ion binding"/>
    <property type="evidence" value="ECO:0007669"/>
    <property type="project" value="TreeGrafter"/>
</dbReference>
<comment type="cofactor">
    <cofactor evidence="2">
        <name>Mg(2+)</name>
        <dbReference type="ChEBI" id="CHEBI:18420"/>
    </cofactor>
</comment>
<evidence type="ECO:0000259" key="10">
    <source>
        <dbReference type="Pfam" id="PF13288"/>
    </source>
</evidence>
<dbReference type="SUPFAM" id="SSF69055">
    <property type="entry name" value="1-deoxy-D-xylulose-5-phosphate reductoisomerase, C-terminal domain"/>
    <property type="match status" value="1"/>
</dbReference>
<evidence type="ECO:0000259" key="9">
    <source>
        <dbReference type="Pfam" id="PF08436"/>
    </source>
</evidence>
<comment type="pathway">
    <text evidence="3">Isoprenoid biosynthesis; isopentenyl diphosphate biosynthesis via DXP pathway; isopentenyl diphosphate from 1-deoxy-D-xylulose 5-phosphate: step 1/6.</text>
</comment>
<dbReference type="InterPro" id="IPR036169">
    <property type="entry name" value="DXPR_C_sf"/>
</dbReference>
<dbReference type="Pfam" id="PF13288">
    <property type="entry name" value="DXPR_C"/>
    <property type="match status" value="1"/>
</dbReference>
<comment type="catalytic activity">
    <reaction evidence="8">
        <text>2-C-methyl-D-erythritol 4-phosphate + NADP(+) = 1-deoxy-D-xylulose 5-phosphate + NADPH + H(+)</text>
        <dbReference type="Rhea" id="RHEA:13717"/>
        <dbReference type="ChEBI" id="CHEBI:15378"/>
        <dbReference type="ChEBI" id="CHEBI:57783"/>
        <dbReference type="ChEBI" id="CHEBI:57792"/>
        <dbReference type="ChEBI" id="CHEBI:58262"/>
        <dbReference type="ChEBI" id="CHEBI:58349"/>
        <dbReference type="EC" id="1.1.1.267"/>
    </reaction>
    <physiologicalReaction direction="right-to-left" evidence="8">
        <dbReference type="Rhea" id="RHEA:13719"/>
    </physiologicalReaction>
</comment>
<dbReference type="EMBL" id="VSSQ01065938">
    <property type="protein sequence ID" value="MPN18575.1"/>
    <property type="molecule type" value="Genomic_DNA"/>
</dbReference>
<dbReference type="AlphaFoldDB" id="A0A645FVU6"/>
<dbReference type="InterPro" id="IPR003821">
    <property type="entry name" value="DXP_reductoisomerase"/>
</dbReference>
<reference evidence="11" key="1">
    <citation type="submission" date="2019-08" db="EMBL/GenBank/DDBJ databases">
        <authorList>
            <person name="Kucharzyk K."/>
            <person name="Murdoch R.W."/>
            <person name="Higgins S."/>
            <person name="Loffler F."/>
        </authorList>
    </citation>
    <scope>NUCLEOTIDE SEQUENCE</scope>
</reference>
<dbReference type="SUPFAM" id="SSF55347">
    <property type="entry name" value="Glyceraldehyde-3-phosphate dehydrogenase-like, C-terminal domain"/>
    <property type="match status" value="1"/>
</dbReference>
<evidence type="ECO:0000313" key="11">
    <source>
        <dbReference type="EMBL" id="MPN18575.1"/>
    </source>
</evidence>
<accession>A0A645FVU6</accession>
<dbReference type="GO" id="GO:0070402">
    <property type="term" value="F:NADPH binding"/>
    <property type="evidence" value="ECO:0007669"/>
    <property type="project" value="TreeGrafter"/>
</dbReference>
<comment type="cofactor">
    <cofactor evidence="1">
        <name>Mn(2+)</name>
        <dbReference type="ChEBI" id="CHEBI:29035"/>
    </cofactor>
</comment>
<dbReference type="UniPathway" id="UPA00056">
    <property type="reaction ID" value="UER00092"/>
</dbReference>
<evidence type="ECO:0000256" key="4">
    <source>
        <dbReference type="ARBA" id="ARBA00006825"/>
    </source>
</evidence>
<dbReference type="PANTHER" id="PTHR30525:SF0">
    <property type="entry name" value="1-DEOXY-D-XYLULOSE 5-PHOSPHATE REDUCTOISOMERASE, CHLOROPLASTIC"/>
    <property type="match status" value="1"/>
</dbReference>
<comment type="similarity">
    <text evidence="4">Belongs to the DXR family.</text>
</comment>
<name>A0A645FVU6_9ZZZZ</name>
<keyword evidence="7 11" id="KW-0560">Oxidoreductase</keyword>
<feature type="domain" description="DXP reductoisomerase C-terminal" evidence="10">
    <location>
        <begin position="101"/>
        <end position="215"/>
    </location>
</feature>
<dbReference type="GO" id="GO:0051484">
    <property type="term" value="P:isopentenyl diphosphate biosynthetic process, methylerythritol 4-phosphate pathway involved in terpenoid biosynthetic process"/>
    <property type="evidence" value="ECO:0007669"/>
    <property type="project" value="TreeGrafter"/>
</dbReference>
<proteinExistence type="inferred from homology"/>
<comment type="caution">
    <text evidence="11">The sequence shown here is derived from an EMBL/GenBank/DDBJ whole genome shotgun (WGS) entry which is preliminary data.</text>
</comment>
<evidence type="ECO:0000256" key="1">
    <source>
        <dbReference type="ARBA" id="ARBA00001936"/>
    </source>
</evidence>
<sequence length="227" mass="24201">MASAGGEVSRILLTASGGPFFGMTREALEGVTREQALKHPSWSMGAKITVDSATLMNKGFEVIEAMWLFGVPLDKIEVIVHRESIIHSMVEYEDGTVMAQLGCPDMKTPIRLALTWPHRGKAEGRLDFDKLAGLSLAKPDSKTFGCLTLCREAASRGGTLPAALNGANETAVGAFLAGSLPFLGIEGVCRTVLEQTVSKEAALDNILAADRAARDLANEVIGTWSQQ</sequence>
<dbReference type="InterPro" id="IPR013644">
    <property type="entry name" value="DXP_reductoisomerase_C"/>
</dbReference>
<dbReference type="Gene3D" id="1.10.1740.10">
    <property type="match status" value="1"/>
</dbReference>
<gene>
    <name evidence="11" type="primary">dxr_42</name>
    <name evidence="11" type="ORF">SDC9_165935</name>
</gene>
<evidence type="ECO:0000256" key="7">
    <source>
        <dbReference type="ARBA" id="ARBA00023002"/>
    </source>
</evidence>
<keyword evidence="6" id="KW-0479">Metal-binding</keyword>
<dbReference type="GO" id="GO:0016853">
    <property type="term" value="F:isomerase activity"/>
    <property type="evidence" value="ECO:0007669"/>
    <property type="project" value="UniProtKB-KW"/>
</dbReference>
<evidence type="ECO:0000256" key="2">
    <source>
        <dbReference type="ARBA" id="ARBA00001946"/>
    </source>
</evidence>
<evidence type="ECO:0000256" key="3">
    <source>
        <dbReference type="ARBA" id="ARBA00005094"/>
    </source>
</evidence>
<keyword evidence="11" id="KW-0413">Isomerase</keyword>
<dbReference type="PANTHER" id="PTHR30525">
    <property type="entry name" value="1-DEOXY-D-XYLULOSE 5-PHOSPHATE REDUCTOISOMERASE"/>
    <property type="match status" value="1"/>
</dbReference>
<dbReference type="Pfam" id="PF08436">
    <property type="entry name" value="DXP_redisom_C"/>
    <property type="match status" value="1"/>
</dbReference>
<protein>
    <recommendedName>
        <fullName evidence="5">1-deoxy-D-xylulose-5-phosphate reductoisomerase</fullName>
        <ecNumber evidence="5">1.1.1.267</ecNumber>
    </recommendedName>
</protein>
<feature type="domain" description="1-deoxy-D-xylulose 5-phosphate reductoisomerase C-terminal" evidence="9">
    <location>
        <begin position="6"/>
        <end position="69"/>
    </location>
</feature>
<organism evidence="11">
    <name type="scientific">bioreactor metagenome</name>
    <dbReference type="NCBI Taxonomy" id="1076179"/>
    <lineage>
        <taxon>unclassified sequences</taxon>
        <taxon>metagenomes</taxon>
        <taxon>ecological metagenomes</taxon>
    </lineage>
</organism>
<dbReference type="GO" id="GO:0030604">
    <property type="term" value="F:1-deoxy-D-xylulose-5-phosphate reductoisomerase activity"/>
    <property type="evidence" value="ECO:0007669"/>
    <property type="project" value="UniProtKB-EC"/>
</dbReference>
<evidence type="ECO:0000256" key="8">
    <source>
        <dbReference type="ARBA" id="ARBA00048543"/>
    </source>
</evidence>